<dbReference type="SMART" id="SM00450">
    <property type="entry name" value="RHOD"/>
    <property type="match status" value="1"/>
</dbReference>
<dbReference type="SUPFAM" id="SSF52821">
    <property type="entry name" value="Rhodanese/Cell cycle control phosphatase"/>
    <property type="match status" value="1"/>
</dbReference>
<dbReference type="Gene3D" id="3.40.250.10">
    <property type="entry name" value="Rhodanese-like domain"/>
    <property type="match status" value="1"/>
</dbReference>
<dbReference type="PROSITE" id="PS50206">
    <property type="entry name" value="RHODANESE_3"/>
    <property type="match status" value="1"/>
</dbReference>
<dbReference type="AlphaFoldDB" id="A0A7W6GTQ1"/>
<gene>
    <name evidence="2" type="ORF">GGQ68_001792</name>
</gene>
<dbReference type="PANTHER" id="PTHR43031:SF1">
    <property type="entry name" value="PYRIDINE NUCLEOTIDE-DISULPHIDE OXIDOREDUCTASE"/>
    <property type="match status" value="1"/>
</dbReference>
<dbReference type="InterPro" id="IPR001763">
    <property type="entry name" value="Rhodanese-like_dom"/>
</dbReference>
<keyword evidence="3" id="KW-1185">Reference proteome</keyword>
<dbReference type="PANTHER" id="PTHR43031">
    <property type="entry name" value="FAD-DEPENDENT OXIDOREDUCTASE"/>
    <property type="match status" value="1"/>
</dbReference>
<evidence type="ECO:0000313" key="2">
    <source>
        <dbReference type="EMBL" id="MBB3985459.1"/>
    </source>
</evidence>
<proteinExistence type="predicted"/>
<dbReference type="GO" id="GO:0016740">
    <property type="term" value="F:transferase activity"/>
    <property type="evidence" value="ECO:0007669"/>
    <property type="project" value="UniProtKB-KW"/>
</dbReference>
<dbReference type="RefSeq" id="WP_183965061.1">
    <property type="nucleotide sequence ID" value="NZ_BAABBZ010000018.1"/>
</dbReference>
<protein>
    <submittedName>
        <fullName evidence="2">Rhodanese-related sulfurtransferase</fullName>
    </submittedName>
</protein>
<reference evidence="2 3" key="1">
    <citation type="submission" date="2020-08" db="EMBL/GenBank/DDBJ databases">
        <title>Genomic Encyclopedia of Type Strains, Phase IV (KMG-IV): sequencing the most valuable type-strain genomes for metagenomic binning, comparative biology and taxonomic classification.</title>
        <authorList>
            <person name="Goeker M."/>
        </authorList>
    </citation>
    <scope>NUCLEOTIDE SEQUENCE [LARGE SCALE GENOMIC DNA]</scope>
    <source>
        <strain evidence="2 3">DSM 102235</strain>
    </source>
</reference>
<accession>A0A7W6GTQ1</accession>
<name>A0A7W6GTQ1_9RHOB</name>
<dbReference type="InterPro" id="IPR036873">
    <property type="entry name" value="Rhodanese-like_dom_sf"/>
</dbReference>
<dbReference type="EMBL" id="JACIEJ010000004">
    <property type="protein sequence ID" value="MBB3985459.1"/>
    <property type="molecule type" value="Genomic_DNA"/>
</dbReference>
<keyword evidence="2" id="KW-0808">Transferase</keyword>
<dbReference type="Proteomes" id="UP000541426">
    <property type="component" value="Unassembled WGS sequence"/>
</dbReference>
<dbReference type="InterPro" id="IPR050229">
    <property type="entry name" value="GlpE_sulfurtransferase"/>
</dbReference>
<feature type="domain" description="Rhodanese" evidence="1">
    <location>
        <begin position="24"/>
        <end position="118"/>
    </location>
</feature>
<evidence type="ECO:0000313" key="3">
    <source>
        <dbReference type="Proteomes" id="UP000541426"/>
    </source>
</evidence>
<evidence type="ECO:0000259" key="1">
    <source>
        <dbReference type="PROSITE" id="PS50206"/>
    </source>
</evidence>
<sequence length="118" mass="12904">MFAFMQRSREVTAMTAAEAVTRHAAGDIVLIDIRDPSELRHGKARGALNIPTANLWKYADPRSTTCQPELKQGKPIAVYCASGARSAEAKQMLQRLGHEQVHNIGGLVHWRRAGGAVD</sequence>
<dbReference type="Pfam" id="PF00581">
    <property type="entry name" value="Rhodanese"/>
    <property type="match status" value="1"/>
</dbReference>
<comment type="caution">
    <text evidence="2">The sequence shown here is derived from an EMBL/GenBank/DDBJ whole genome shotgun (WGS) entry which is preliminary data.</text>
</comment>
<organism evidence="2 3">
    <name type="scientific">Sagittula marina</name>
    <dbReference type="NCBI Taxonomy" id="943940"/>
    <lineage>
        <taxon>Bacteria</taxon>
        <taxon>Pseudomonadati</taxon>
        <taxon>Pseudomonadota</taxon>
        <taxon>Alphaproteobacteria</taxon>
        <taxon>Rhodobacterales</taxon>
        <taxon>Roseobacteraceae</taxon>
        <taxon>Sagittula</taxon>
    </lineage>
</organism>